<evidence type="ECO:0008006" key="10">
    <source>
        <dbReference type="Google" id="ProtNLM"/>
    </source>
</evidence>
<dbReference type="InterPro" id="IPR015943">
    <property type="entry name" value="WD40/YVTN_repeat-like_dom_sf"/>
</dbReference>
<dbReference type="EMBL" id="PGEX01000001">
    <property type="protein sequence ID" value="PJJ40195.1"/>
    <property type="molecule type" value="Genomic_DNA"/>
</dbReference>
<evidence type="ECO:0000256" key="2">
    <source>
        <dbReference type="ARBA" id="ARBA00022801"/>
    </source>
</evidence>
<dbReference type="GO" id="GO:0016798">
    <property type="term" value="F:hydrolase activity, acting on glycosyl bonds"/>
    <property type="evidence" value="ECO:0007669"/>
    <property type="project" value="UniProtKB-KW"/>
</dbReference>
<proteinExistence type="inferred from homology"/>
<dbReference type="RefSeq" id="WP_100424311.1">
    <property type="nucleotide sequence ID" value="NZ_PGEX01000001.1"/>
</dbReference>
<dbReference type="CDD" id="cd15482">
    <property type="entry name" value="Sialidase_non-viral"/>
    <property type="match status" value="2"/>
</dbReference>
<dbReference type="GO" id="GO:0000272">
    <property type="term" value="P:polysaccharide catabolic process"/>
    <property type="evidence" value="ECO:0007669"/>
    <property type="project" value="UniProtKB-KW"/>
</dbReference>
<dbReference type="OrthoDB" id="9757809at2"/>
<keyword evidence="1 7" id="KW-0732">Signal</keyword>
<sequence>MMKIGKSIAAFTLGTCVASTSFAADADYKWSNVSMGGGGFVSAVLASKIEKNVFYARTDVGGAYRWNESTAHWESMMDWVDFSELGLLGVEAMGVDPKTEGVVYLMTGTSYFSNGRSAFLRSSDYGKNWEILYTWDETGEKGDVVKFFGVHGNGMGRGNGEALAIDENDPDNLFYGSRRSGLWKSTNNGASWSHVDAWTKAAGSDTTWNGSGFSFVQYAPGSSKVLYAGFLRDGSKSNGTFENVFTSTDGGTTWKALPIPDSLRSTSGGSLVRLMPQRAVVSSDGKKLTVTFADGAGPHSMMWDEDWGMIYDGFGRGAVLQYDVSAATWSDVSPENFIDEGGDAKYDNVDVQAMAECESAGGSDCESSYPYIAPYGGIAINPNNSDEMVVTTEGYRGPQFWYTATSDTSGTWSDQWGTNIYHTTDGGKTWVASFKYYWMEGGYYPTTQQMDANGVGWMHNGSIHWSGSVAIDPFNHDRVFVSSGNGIFRTENLTDYTVIPAGTYDTTTNYYYSSDEAVQGQVWKFSAHGIEETVPYEVASIPNGPLISVTADYDGFRHDDIAKYPSHRHLTSVSGKYVSLGSTWGLAYAPVSGTLVKVTDARAYKDTYNTIPIDPVQFSTDSGKTWTVETYVSLDETLKGGTVAISADGAVTLWVPGDSGAAVYRKANSAWNKVSGIDNNSFVVGDAKNANVFYAYNRTTGVFYKSTDKGASFVKVSEPGTSNDKKFRSIPGYEGDLWLPVAVRDDNGNPKNGSLKHSTDGGATWTDANGMGYCEAVGYGISKTGKGYPAIYAFGKVDDVLGVFVSDDQGATWTRVNDDAHEYGGLANGEFVMGDMNTYGVVYMSTAGRGIAVRVPSDWDMGTSESTAAVKSVPQQEPTVQFSKLATLEGSNLNLTVNNARVNVALFDLKGNRVFSKSYTSSTVLSLNEMVNARGAYIVRVMSGSTLMLTAKVNLH</sequence>
<keyword evidence="4" id="KW-0326">Glycosidase</keyword>
<evidence type="ECO:0000256" key="3">
    <source>
        <dbReference type="ARBA" id="ARBA00023277"/>
    </source>
</evidence>
<dbReference type="InterPro" id="IPR036278">
    <property type="entry name" value="Sialidase_sf"/>
</dbReference>
<keyword evidence="3" id="KW-0119">Carbohydrate metabolism</keyword>
<evidence type="ECO:0000256" key="6">
    <source>
        <dbReference type="ARBA" id="ARBA00037986"/>
    </source>
</evidence>
<dbReference type="SUPFAM" id="SSF50939">
    <property type="entry name" value="Sialidases"/>
    <property type="match status" value="1"/>
</dbReference>
<protein>
    <recommendedName>
        <fullName evidence="10">Por secretion system C-terminal sorting domain-containing protein</fullName>
    </recommendedName>
</protein>
<dbReference type="AlphaFoldDB" id="A0A2M9A392"/>
<feature type="signal peptide" evidence="7">
    <location>
        <begin position="1"/>
        <end position="23"/>
    </location>
</feature>
<comment type="caution">
    <text evidence="8">The sequence shown here is derived from an EMBL/GenBank/DDBJ whole genome shotgun (WGS) entry which is preliminary data.</text>
</comment>
<dbReference type="InterPro" id="IPR052025">
    <property type="entry name" value="Xyloglucanase_GH74"/>
</dbReference>
<evidence type="ECO:0000313" key="9">
    <source>
        <dbReference type="Proteomes" id="UP000231134"/>
    </source>
</evidence>
<name>A0A2M9A392_9BACT</name>
<evidence type="ECO:0000313" key="8">
    <source>
        <dbReference type="EMBL" id="PJJ40195.1"/>
    </source>
</evidence>
<gene>
    <name evidence="8" type="ORF">BGX16_0108</name>
</gene>
<keyword evidence="2" id="KW-0378">Hydrolase</keyword>
<evidence type="ECO:0000256" key="4">
    <source>
        <dbReference type="ARBA" id="ARBA00023295"/>
    </source>
</evidence>
<evidence type="ECO:0000256" key="1">
    <source>
        <dbReference type="ARBA" id="ARBA00022729"/>
    </source>
</evidence>
<keyword evidence="5" id="KW-0624">Polysaccharide degradation</keyword>
<organism evidence="8 9">
    <name type="scientific">Hallerella succinigenes</name>
    <dbReference type="NCBI Taxonomy" id="1896222"/>
    <lineage>
        <taxon>Bacteria</taxon>
        <taxon>Pseudomonadati</taxon>
        <taxon>Fibrobacterota</taxon>
        <taxon>Fibrobacteria</taxon>
        <taxon>Fibrobacterales</taxon>
        <taxon>Fibrobacteraceae</taxon>
        <taxon>Hallerella</taxon>
    </lineage>
</organism>
<reference evidence="8 9" key="1">
    <citation type="submission" date="2017-11" db="EMBL/GenBank/DDBJ databases">
        <title>Animal gut microbial communities from fecal samples from Wisconsin, USA.</title>
        <authorList>
            <person name="Neumann A."/>
        </authorList>
    </citation>
    <scope>NUCLEOTIDE SEQUENCE [LARGE SCALE GENOMIC DNA]</scope>
    <source>
        <strain evidence="8 9">UWS3</strain>
    </source>
</reference>
<evidence type="ECO:0000256" key="7">
    <source>
        <dbReference type="SAM" id="SignalP"/>
    </source>
</evidence>
<dbReference type="PANTHER" id="PTHR43739">
    <property type="entry name" value="XYLOGLUCANASE (EUROFUNG)"/>
    <property type="match status" value="1"/>
</dbReference>
<keyword evidence="9" id="KW-1185">Reference proteome</keyword>
<accession>A0A2M9A392</accession>
<dbReference type="PANTHER" id="PTHR43739:SF2">
    <property type="entry name" value="OLIGOXYLOGLUCAN-REDUCING END-SPECIFIC XYLOGLUCANASE-RELATED"/>
    <property type="match status" value="1"/>
</dbReference>
<dbReference type="SUPFAM" id="SSF110296">
    <property type="entry name" value="Oligoxyloglucan reducing end-specific cellobiohydrolase"/>
    <property type="match status" value="2"/>
</dbReference>
<dbReference type="Proteomes" id="UP000231134">
    <property type="component" value="Unassembled WGS sequence"/>
</dbReference>
<evidence type="ECO:0000256" key="5">
    <source>
        <dbReference type="ARBA" id="ARBA00023326"/>
    </source>
</evidence>
<dbReference type="GO" id="GO:0010411">
    <property type="term" value="P:xyloglucan metabolic process"/>
    <property type="evidence" value="ECO:0007669"/>
    <property type="project" value="TreeGrafter"/>
</dbReference>
<feature type="chain" id="PRO_5014689541" description="Por secretion system C-terminal sorting domain-containing protein" evidence="7">
    <location>
        <begin position="24"/>
        <end position="956"/>
    </location>
</feature>
<comment type="similarity">
    <text evidence="6">Belongs to the glycosyl hydrolase 74 family.</text>
</comment>
<dbReference type="Gene3D" id="2.130.10.10">
    <property type="entry name" value="YVTN repeat-like/Quinoprotein amine dehydrogenase"/>
    <property type="match status" value="2"/>
</dbReference>